<comment type="caution">
    <text evidence="3">The sequence shown here is derived from an EMBL/GenBank/DDBJ whole genome shotgun (WGS) entry which is preliminary data.</text>
</comment>
<feature type="region of interest" description="Disordered" evidence="2">
    <location>
        <begin position="133"/>
        <end position="159"/>
    </location>
</feature>
<feature type="compositionally biased region" description="Basic and acidic residues" evidence="2">
    <location>
        <begin position="149"/>
        <end position="159"/>
    </location>
</feature>
<sequence length="174" mass="19851">MSSPPADTKMPSAETNMPSAGALKRLEAENEALKAENKALKFEASALRAEIDAQNKKYEATNKALAEAWSESDRNLQHWIACSRGTHNIMEFGNRIMARMYRAIVDMHNHLLYKDMHIMALNDALDAWEAAEQENADEEPPRARRKHSPRESVADREQIGSRMYYLDSYNHGKF</sequence>
<feature type="coiled-coil region" evidence="1">
    <location>
        <begin position="23"/>
        <end position="68"/>
    </location>
</feature>
<evidence type="ECO:0000313" key="3">
    <source>
        <dbReference type="EMBL" id="KAK1759862.1"/>
    </source>
</evidence>
<protein>
    <submittedName>
        <fullName evidence="3">Uncharacterized protein</fullName>
    </submittedName>
</protein>
<gene>
    <name evidence="3" type="ORF">QBC47DRAFT_357685</name>
</gene>
<dbReference type="EMBL" id="MU839828">
    <property type="protein sequence ID" value="KAK1759862.1"/>
    <property type="molecule type" value="Genomic_DNA"/>
</dbReference>
<dbReference type="AlphaFoldDB" id="A0AAJ0BN39"/>
<evidence type="ECO:0000256" key="2">
    <source>
        <dbReference type="SAM" id="MobiDB-lite"/>
    </source>
</evidence>
<evidence type="ECO:0000256" key="1">
    <source>
        <dbReference type="SAM" id="Coils"/>
    </source>
</evidence>
<name>A0AAJ0BN39_9PEZI</name>
<proteinExistence type="predicted"/>
<organism evidence="3 4">
    <name type="scientific">Echria macrotheca</name>
    <dbReference type="NCBI Taxonomy" id="438768"/>
    <lineage>
        <taxon>Eukaryota</taxon>
        <taxon>Fungi</taxon>
        <taxon>Dikarya</taxon>
        <taxon>Ascomycota</taxon>
        <taxon>Pezizomycotina</taxon>
        <taxon>Sordariomycetes</taxon>
        <taxon>Sordariomycetidae</taxon>
        <taxon>Sordariales</taxon>
        <taxon>Schizotheciaceae</taxon>
        <taxon>Echria</taxon>
    </lineage>
</organism>
<reference evidence="3" key="1">
    <citation type="submission" date="2023-06" db="EMBL/GenBank/DDBJ databases">
        <title>Genome-scale phylogeny and comparative genomics of the fungal order Sordariales.</title>
        <authorList>
            <consortium name="Lawrence Berkeley National Laboratory"/>
            <person name="Hensen N."/>
            <person name="Bonometti L."/>
            <person name="Westerberg I."/>
            <person name="Brannstrom I.O."/>
            <person name="Guillou S."/>
            <person name="Cros-Aarteil S."/>
            <person name="Calhoun S."/>
            <person name="Haridas S."/>
            <person name="Kuo A."/>
            <person name="Mondo S."/>
            <person name="Pangilinan J."/>
            <person name="Riley R."/>
            <person name="Labutti K."/>
            <person name="Andreopoulos B."/>
            <person name="Lipzen A."/>
            <person name="Chen C."/>
            <person name="Yanf M."/>
            <person name="Daum C."/>
            <person name="Ng V."/>
            <person name="Clum A."/>
            <person name="Steindorff A."/>
            <person name="Ohm R."/>
            <person name="Martin F."/>
            <person name="Silar P."/>
            <person name="Natvig D."/>
            <person name="Lalanne C."/>
            <person name="Gautier V."/>
            <person name="Ament-Velasquez S.L."/>
            <person name="Kruys A."/>
            <person name="Hutchinson M.I."/>
            <person name="Powell A.J."/>
            <person name="Barry K."/>
            <person name="Miller A.N."/>
            <person name="Grigoriev I.V."/>
            <person name="Debuchy R."/>
            <person name="Gladieux P."/>
            <person name="Thoren M.H."/>
            <person name="Johannesson H."/>
        </authorList>
    </citation>
    <scope>NUCLEOTIDE SEQUENCE</scope>
    <source>
        <strain evidence="3">PSN4</strain>
    </source>
</reference>
<keyword evidence="1" id="KW-0175">Coiled coil</keyword>
<keyword evidence="4" id="KW-1185">Reference proteome</keyword>
<evidence type="ECO:0000313" key="4">
    <source>
        <dbReference type="Proteomes" id="UP001239445"/>
    </source>
</evidence>
<dbReference type="Proteomes" id="UP001239445">
    <property type="component" value="Unassembled WGS sequence"/>
</dbReference>
<accession>A0AAJ0BN39</accession>
<feature type="region of interest" description="Disordered" evidence="2">
    <location>
        <begin position="1"/>
        <end position="22"/>
    </location>
</feature>